<feature type="region of interest" description="Disordered" evidence="1">
    <location>
        <begin position="75"/>
        <end position="155"/>
    </location>
</feature>
<dbReference type="Pfam" id="PF08899">
    <property type="entry name" value="DUF1844"/>
    <property type="match status" value="1"/>
</dbReference>
<evidence type="ECO:0000313" key="2">
    <source>
        <dbReference type="EMBL" id="SUZ88043.1"/>
    </source>
</evidence>
<feature type="compositionally biased region" description="Acidic residues" evidence="1">
    <location>
        <begin position="94"/>
        <end position="106"/>
    </location>
</feature>
<dbReference type="AlphaFoldDB" id="A0A381RFQ3"/>
<evidence type="ECO:0008006" key="3">
    <source>
        <dbReference type="Google" id="ProtNLM"/>
    </source>
</evidence>
<dbReference type="InterPro" id="IPR014995">
    <property type="entry name" value="DUF1844"/>
</dbReference>
<evidence type="ECO:0000256" key="1">
    <source>
        <dbReference type="SAM" id="MobiDB-lite"/>
    </source>
</evidence>
<name>A0A381RFQ3_9ZZZZ</name>
<sequence>MSETEAKSDEHILIHVVTMFTQQAWMAMGKLKNPMTDKMERNLQEASFFIDILDMMKKRMAGNLSDDEEKFLESSLSGLKMNYLEESNKPEPEKSEEEPTDSEQDADQDKAPKEEQAEDEKDKNTDEASAEEKNEEEKSEAPDSDEKSDEDEKPE</sequence>
<reference evidence="2" key="1">
    <citation type="submission" date="2018-05" db="EMBL/GenBank/DDBJ databases">
        <authorList>
            <person name="Lanie J.A."/>
            <person name="Ng W.-L."/>
            <person name="Kazmierczak K.M."/>
            <person name="Andrzejewski T.M."/>
            <person name="Davidsen T.M."/>
            <person name="Wayne K.J."/>
            <person name="Tettelin H."/>
            <person name="Glass J.I."/>
            <person name="Rusch D."/>
            <person name="Podicherti R."/>
            <person name="Tsui H.-C.T."/>
            <person name="Winkler M.E."/>
        </authorList>
    </citation>
    <scope>NUCLEOTIDE SEQUENCE</scope>
</reference>
<accession>A0A381RFQ3</accession>
<feature type="compositionally biased region" description="Acidic residues" evidence="1">
    <location>
        <begin position="146"/>
        <end position="155"/>
    </location>
</feature>
<feature type="compositionally biased region" description="Basic and acidic residues" evidence="1">
    <location>
        <begin position="107"/>
        <end position="145"/>
    </location>
</feature>
<dbReference type="EMBL" id="UINC01001750">
    <property type="protein sequence ID" value="SUZ88043.1"/>
    <property type="molecule type" value="Genomic_DNA"/>
</dbReference>
<organism evidence="2">
    <name type="scientific">marine metagenome</name>
    <dbReference type="NCBI Taxonomy" id="408172"/>
    <lineage>
        <taxon>unclassified sequences</taxon>
        <taxon>metagenomes</taxon>
        <taxon>ecological metagenomes</taxon>
    </lineage>
</organism>
<gene>
    <name evidence="2" type="ORF">METZ01_LOCUS40897</name>
</gene>
<protein>
    <recommendedName>
        <fullName evidence="3">DUF1844 domain-containing protein</fullName>
    </recommendedName>
</protein>
<proteinExistence type="predicted"/>